<gene>
    <name evidence="1" type="ORF">CQY22_007030</name>
</gene>
<dbReference type="EMBL" id="PDCN02000006">
    <property type="protein sequence ID" value="PIB76127.1"/>
    <property type="molecule type" value="Genomic_DNA"/>
</dbReference>
<dbReference type="STRING" id="85968.GCA_900073015_00080"/>
<comment type="caution">
    <text evidence="1">The sequence shown here is derived from an EMBL/GenBank/DDBJ whole genome shotgun (WGS) entry which is preliminary data.</text>
</comment>
<dbReference type="Proteomes" id="UP000230551">
    <property type="component" value="Unassembled WGS sequence"/>
</dbReference>
<proteinExistence type="predicted"/>
<dbReference type="AlphaFoldDB" id="A0A2G5PCT2"/>
<organism evidence="1 2">
    <name type="scientific">Mycolicibacterium brumae</name>
    <dbReference type="NCBI Taxonomy" id="85968"/>
    <lineage>
        <taxon>Bacteria</taxon>
        <taxon>Bacillati</taxon>
        <taxon>Actinomycetota</taxon>
        <taxon>Actinomycetes</taxon>
        <taxon>Mycobacteriales</taxon>
        <taxon>Mycobacteriaceae</taxon>
        <taxon>Mycolicibacterium</taxon>
    </lineage>
</organism>
<name>A0A2G5PCT2_9MYCO</name>
<dbReference type="SUPFAM" id="SSF102588">
    <property type="entry name" value="LmbE-like"/>
    <property type="match status" value="1"/>
</dbReference>
<accession>A0A2G5PCT2</accession>
<sequence length="178" mass="19230">MSIAEFPSDWSSALVLVAHPDDPEYGMAAAVDEVEFWGFPDSELFNTPELREKIAETIVRVNPDIVLSLYGGPEWGPGLPNQRDHIEFAAAVVEAFDELPDPPRGLFVNGPGSTHAVEVDDFTELAVDSLAEHDVYLSVLAPDTPVIDQARAQVDMTTGSIDGFPAARACGLTQIRPV</sequence>
<evidence type="ECO:0000313" key="2">
    <source>
        <dbReference type="Proteomes" id="UP000230551"/>
    </source>
</evidence>
<protein>
    <submittedName>
        <fullName evidence="1">PIG-L family deacetylase</fullName>
    </submittedName>
</protein>
<evidence type="ECO:0000313" key="1">
    <source>
        <dbReference type="EMBL" id="PIB76127.1"/>
    </source>
</evidence>
<dbReference type="InterPro" id="IPR024078">
    <property type="entry name" value="LmbE-like_dom_sf"/>
</dbReference>
<keyword evidence="2" id="KW-1185">Reference proteome</keyword>
<dbReference type="Gene3D" id="3.40.50.10320">
    <property type="entry name" value="LmbE-like"/>
    <property type="match status" value="1"/>
</dbReference>
<reference evidence="1 2" key="1">
    <citation type="journal article" date="2017" name="Infect. Genet. Evol.">
        <title>The new phylogeny of the genus Mycobacterium: The old and the news.</title>
        <authorList>
            <person name="Tortoli E."/>
            <person name="Fedrizzi T."/>
            <person name="Meehan C.J."/>
            <person name="Trovato A."/>
            <person name="Grottola A."/>
            <person name="Giacobazzi E."/>
            <person name="Serpini G.F."/>
            <person name="Tagliazucchi S."/>
            <person name="Fabio A."/>
            <person name="Bettua C."/>
            <person name="Bertorelli R."/>
            <person name="Frascaro F."/>
            <person name="De Sanctis V."/>
            <person name="Pecorari M."/>
            <person name="Jousson O."/>
            <person name="Segata N."/>
            <person name="Cirillo D.M."/>
        </authorList>
    </citation>
    <scope>NUCLEOTIDE SEQUENCE [LARGE SCALE GENOMIC DNA]</scope>
    <source>
        <strain evidence="1 2">CIP1034565</strain>
    </source>
</reference>